<dbReference type="Proteomes" id="UP000805193">
    <property type="component" value="Unassembled WGS sequence"/>
</dbReference>
<reference evidence="1 2" key="1">
    <citation type="journal article" date="2020" name="Cell">
        <title>Large-Scale Comparative Analyses of Tick Genomes Elucidate Their Genetic Diversity and Vector Capacities.</title>
        <authorList>
            <consortium name="Tick Genome and Microbiome Consortium (TIGMIC)"/>
            <person name="Jia N."/>
            <person name="Wang J."/>
            <person name="Shi W."/>
            <person name="Du L."/>
            <person name="Sun Y."/>
            <person name="Zhan W."/>
            <person name="Jiang J.F."/>
            <person name="Wang Q."/>
            <person name="Zhang B."/>
            <person name="Ji P."/>
            <person name="Bell-Sakyi L."/>
            <person name="Cui X.M."/>
            <person name="Yuan T.T."/>
            <person name="Jiang B.G."/>
            <person name="Yang W.F."/>
            <person name="Lam T.T."/>
            <person name="Chang Q.C."/>
            <person name="Ding S.J."/>
            <person name="Wang X.J."/>
            <person name="Zhu J.G."/>
            <person name="Ruan X.D."/>
            <person name="Zhao L."/>
            <person name="Wei J.T."/>
            <person name="Ye R.Z."/>
            <person name="Que T.C."/>
            <person name="Du C.H."/>
            <person name="Zhou Y.H."/>
            <person name="Cheng J.X."/>
            <person name="Dai P.F."/>
            <person name="Guo W.B."/>
            <person name="Han X.H."/>
            <person name="Huang E.J."/>
            <person name="Li L.F."/>
            <person name="Wei W."/>
            <person name="Gao Y.C."/>
            <person name="Liu J.Z."/>
            <person name="Shao H.Z."/>
            <person name="Wang X."/>
            <person name="Wang C.C."/>
            <person name="Yang T.C."/>
            <person name="Huo Q.B."/>
            <person name="Li W."/>
            <person name="Chen H.Y."/>
            <person name="Chen S.E."/>
            <person name="Zhou L.G."/>
            <person name="Ni X.B."/>
            <person name="Tian J.H."/>
            <person name="Sheng Y."/>
            <person name="Liu T."/>
            <person name="Pan Y.S."/>
            <person name="Xia L.Y."/>
            <person name="Li J."/>
            <person name="Zhao F."/>
            <person name="Cao W.C."/>
        </authorList>
    </citation>
    <scope>NUCLEOTIDE SEQUENCE [LARGE SCALE GENOMIC DNA]</scope>
    <source>
        <strain evidence="1">Iper-2018</strain>
    </source>
</reference>
<organism evidence="1 2">
    <name type="scientific">Ixodes persulcatus</name>
    <name type="common">Taiga tick</name>
    <dbReference type="NCBI Taxonomy" id="34615"/>
    <lineage>
        <taxon>Eukaryota</taxon>
        <taxon>Metazoa</taxon>
        <taxon>Ecdysozoa</taxon>
        <taxon>Arthropoda</taxon>
        <taxon>Chelicerata</taxon>
        <taxon>Arachnida</taxon>
        <taxon>Acari</taxon>
        <taxon>Parasitiformes</taxon>
        <taxon>Ixodida</taxon>
        <taxon>Ixodoidea</taxon>
        <taxon>Ixodidae</taxon>
        <taxon>Ixodinae</taxon>
        <taxon>Ixodes</taxon>
    </lineage>
</organism>
<dbReference type="EMBL" id="JABSTQ010010338">
    <property type="protein sequence ID" value="KAG0421644.1"/>
    <property type="molecule type" value="Genomic_DNA"/>
</dbReference>
<proteinExistence type="predicted"/>
<protein>
    <submittedName>
        <fullName evidence="1">Uncharacterized protein</fullName>
    </submittedName>
</protein>
<keyword evidence="2" id="KW-1185">Reference proteome</keyword>
<comment type="caution">
    <text evidence="1">The sequence shown here is derived from an EMBL/GenBank/DDBJ whole genome shotgun (WGS) entry which is preliminary data.</text>
</comment>
<name>A0AC60PL34_IXOPE</name>
<evidence type="ECO:0000313" key="1">
    <source>
        <dbReference type="EMBL" id="KAG0421644.1"/>
    </source>
</evidence>
<sequence>MDSSANKGTAKPARQAGPARIIQWNCRGLRGKAVELGMRLEAEDIDAVLLQETRGDGVKLRGYKGFFSPSISRRKRNRIVIEAQVGVYLLDRGLDAAQIDTSEWCNENQEIVAVRTEIGTRRLILISAYVRPEGKGRDGDNDFSWMIKLRRAYPNDEMVVGGDFNAANVDWGYAKTSQRGRQLADASERANLLMVNDPNVKTRYGTNRRSGDTTPDLTLVTPRARATWNLSDDPWGSDHYPIRLELMGVKRTREKRITRTTLWDKFRESEKVMELAESTDIFTAAMVQATKAATVEKLVDMDTPTPDTRLLSLWNQRSIALDKYRRTKDPEQLAQVNNLTKEAQDHARNLSTENWFALCESFNEHTSLSKAWAVCNAMFGRKKTTHTIQNMALGLDKTIEEIAEEIGPIYFPQPTMTPEAEIYEREELLGRNFGDLPDFPTQLAPWERAAVVSTAPIPKKMGAEQPERRRRYADKHLREVEEMVKNKPEATVVYYVDAAADEELLTAAAGINLRGVGTWAVPLEAETPDDAEAQAILTAVKHAYAEADKKRRDNEDRKKPTTVLIFTDSQEVLRACKEYRLASPTVREIMKTAIRAREHHGIRLQLRWVPGHSGVEGNEAAHVAAREHKRFLLSSANGPLRQRGAEISNGYREYNPTALTAKAKAKLKKEMRTRLPQEPRYQTVLLRRVRTGSAITPYLLKKWADEKKKRNDPEFVTEPPSCNHCKKPTRPDVAHLLWECEHFKKEREEAIATLKDEERPGDLGAWIRPPEEDEETRLRVLRSVVFYMEKTGLSQSF</sequence>
<evidence type="ECO:0000313" key="2">
    <source>
        <dbReference type="Proteomes" id="UP000805193"/>
    </source>
</evidence>
<accession>A0AC60PL34</accession>
<gene>
    <name evidence="1" type="ORF">HPB47_002472</name>
</gene>